<evidence type="ECO:0000313" key="2">
    <source>
        <dbReference type="EMBL" id="CAH9130346.1"/>
    </source>
</evidence>
<evidence type="ECO:0000313" key="3">
    <source>
        <dbReference type="Proteomes" id="UP001152523"/>
    </source>
</evidence>
<dbReference type="EMBL" id="CAMAPF010000959">
    <property type="protein sequence ID" value="CAH9130346.1"/>
    <property type="molecule type" value="Genomic_DNA"/>
</dbReference>
<feature type="region of interest" description="Disordered" evidence="1">
    <location>
        <begin position="33"/>
        <end position="148"/>
    </location>
</feature>
<organism evidence="2 3">
    <name type="scientific">Cuscuta epithymum</name>
    <dbReference type="NCBI Taxonomy" id="186058"/>
    <lineage>
        <taxon>Eukaryota</taxon>
        <taxon>Viridiplantae</taxon>
        <taxon>Streptophyta</taxon>
        <taxon>Embryophyta</taxon>
        <taxon>Tracheophyta</taxon>
        <taxon>Spermatophyta</taxon>
        <taxon>Magnoliopsida</taxon>
        <taxon>eudicotyledons</taxon>
        <taxon>Gunneridae</taxon>
        <taxon>Pentapetalae</taxon>
        <taxon>asterids</taxon>
        <taxon>lamiids</taxon>
        <taxon>Solanales</taxon>
        <taxon>Convolvulaceae</taxon>
        <taxon>Cuscuteae</taxon>
        <taxon>Cuscuta</taxon>
        <taxon>Cuscuta subgen. Cuscuta</taxon>
    </lineage>
</organism>
<keyword evidence="3" id="KW-1185">Reference proteome</keyword>
<gene>
    <name evidence="2" type="ORF">CEPIT_LOCUS30558</name>
</gene>
<comment type="caution">
    <text evidence="2">The sequence shown here is derived from an EMBL/GenBank/DDBJ whole genome shotgun (WGS) entry which is preliminary data.</text>
</comment>
<evidence type="ECO:0000256" key="1">
    <source>
        <dbReference type="SAM" id="MobiDB-lite"/>
    </source>
</evidence>
<protein>
    <submittedName>
        <fullName evidence="2">Uncharacterized protein</fullName>
    </submittedName>
</protein>
<reference evidence="2" key="1">
    <citation type="submission" date="2022-07" db="EMBL/GenBank/DDBJ databases">
        <authorList>
            <person name="Macas J."/>
            <person name="Novak P."/>
            <person name="Neumann P."/>
        </authorList>
    </citation>
    <scope>NUCLEOTIDE SEQUENCE</scope>
</reference>
<dbReference type="AlphaFoldDB" id="A0AAV0F4G1"/>
<sequence length="148" mass="16469">MDLPGYIYSQTQTISPVPCLLLGNIVEENAAPARGRSHGNVAPHIQTDADIDEDDDKHEIAGDEDEYEEDKEEGDGDKDEEYEEESYGDKEDEEEGNGDEVEGGNDEQQALPQFSSHHESPFFSHHNIITRGTGSHLNVLGRGYHKDD</sequence>
<dbReference type="Proteomes" id="UP001152523">
    <property type="component" value="Unassembled WGS sequence"/>
</dbReference>
<accession>A0AAV0F4G1</accession>
<proteinExistence type="predicted"/>
<name>A0AAV0F4G1_9ASTE</name>
<feature type="compositionally biased region" description="Acidic residues" evidence="1">
    <location>
        <begin position="49"/>
        <end position="105"/>
    </location>
</feature>